<evidence type="ECO:0000256" key="13">
    <source>
        <dbReference type="ARBA" id="ARBA00023098"/>
    </source>
</evidence>
<evidence type="ECO:0000256" key="15">
    <source>
        <dbReference type="ARBA" id="ARBA00023209"/>
    </source>
</evidence>
<keyword evidence="14 19" id="KW-0472">Membrane</keyword>
<comment type="pathway">
    <text evidence="3">Phospholipid metabolism; CDP-diacylglycerol degradation; phosphatidate from CDP-diacylglycerol: step 1/1.</text>
</comment>
<dbReference type="SUPFAM" id="SSF54197">
    <property type="entry name" value="HIT-like"/>
    <property type="match status" value="1"/>
</dbReference>
<dbReference type="AlphaFoldDB" id="S3IVF8"/>
<dbReference type="PATRIC" id="fig|566551.4.peg.2010"/>
<evidence type="ECO:0000256" key="12">
    <source>
        <dbReference type="ARBA" id="ARBA00022989"/>
    </source>
</evidence>
<protein>
    <recommendedName>
        <fullName evidence="7">CDP-diacylglycerol pyrophosphatase</fullName>
        <ecNumber evidence="6">3.6.1.26</ecNumber>
    </recommendedName>
    <alternativeName>
        <fullName evidence="17">CDP-diacylglycerol phosphatidylhydrolase</fullName>
    </alternativeName>
    <alternativeName>
        <fullName evidence="18">CDP-diglyceride hydrolase</fullName>
    </alternativeName>
</protein>
<dbReference type="HOGENOM" id="CLU_077117_0_0_6"/>
<comment type="similarity">
    <text evidence="5">Belongs to the Cdh family.</text>
</comment>
<dbReference type="Proteomes" id="UP000014585">
    <property type="component" value="Unassembled WGS sequence"/>
</dbReference>
<gene>
    <name evidence="20" type="ORF">HMPREF0201_02185</name>
</gene>
<evidence type="ECO:0000256" key="7">
    <source>
        <dbReference type="ARBA" id="ARBA00019608"/>
    </source>
</evidence>
<proteinExistence type="inferred from homology"/>
<evidence type="ECO:0000256" key="9">
    <source>
        <dbReference type="ARBA" id="ARBA00022516"/>
    </source>
</evidence>
<evidence type="ECO:0000313" key="21">
    <source>
        <dbReference type="Proteomes" id="UP000014585"/>
    </source>
</evidence>
<evidence type="ECO:0000256" key="3">
    <source>
        <dbReference type="ARBA" id="ARBA00004927"/>
    </source>
</evidence>
<keyword evidence="10 19" id="KW-0812">Transmembrane</keyword>
<dbReference type="GO" id="GO:0008654">
    <property type="term" value="P:phospholipid biosynthetic process"/>
    <property type="evidence" value="ECO:0007669"/>
    <property type="project" value="UniProtKB-KW"/>
</dbReference>
<reference evidence="20 21" key="1">
    <citation type="submission" date="2013-04" db="EMBL/GenBank/DDBJ databases">
        <authorList>
            <person name="Weinstock G."/>
            <person name="Sodergren E."/>
            <person name="Lobos E.A."/>
            <person name="Fulton L."/>
            <person name="Fulton R."/>
            <person name="Courtney L."/>
            <person name="Fronick C."/>
            <person name="O'Laughlin M."/>
            <person name="Godfrey J."/>
            <person name="Wilson R.M."/>
            <person name="Miner T."/>
            <person name="Farmer C."/>
            <person name="Delehaunty K."/>
            <person name="Cordes M."/>
            <person name="Minx P."/>
            <person name="Tomlinson C."/>
            <person name="Chen J."/>
            <person name="Wollam A."/>
            <person name="Pepin K.H."/>
            <person name="Palsikar V.B."/>
            <person name="Zhang X."/>
            <person name="Suruliraj S."/>
            <person name="Perna N.T."/>
            <person name="Plunkett G."/>
            <person name="Warren W."/>
            <person name="Mitreva M."/>
            <person name="Mardis E.R."/>
            <person name="Wilson R.K."/>
        </authorList>
    </citation>
    <scope>NUCLEOTIDE SEQUENCE [LARGE SCALE GENOMIC DNA]</scope>
    <source>
        <strain evidence="20 21">DSM 4568</strain>
    </source>
</reference>
<evidence type="ECO:0000256" key="19">
    <source>
        <dbReference type="SAM" id="Phobius"/>
    </source>
</evidence>
<dbReference type="UniPathway" id="UPA00609">
    <property type="reaction ID" value="UER00664"/>
</dbReference>
<keyword evidence="8" id="KW-1003">Cell membrane</keyword>
<keyword evidence="13" id="KW-0443">Lipid metabolism</keyword>
<evidence type="ECO:0000256" key="2">
    <source>
        <dbReference type="ARBA" id="ARBA00004162"/>
    </source>
</evidence>
<evidence type="ECO:0000256" key="14">
    <source>
        <dbReference type="ARBA" id="ARBA00023136"/>
    </source>
</evidence>
<keyword evidence="15" id="KW-0594">Phospholipid biosynthesis</keyword>
<dbReference type="Gene3D" id="3.30.428.30">
    <property type="entry name" value="HIT family - CDH-like"/>
    <property type="match status" value="1"/>
</dbReference>
<dbReference type="STRING" id="566551.HMPREF0201_02185"/>
<evidence type="ECO:0000256" key="18">
    <source>
        <dbReference type="ARBA" id="ARBA00032892"/>
    </source>
</evidence>
<evidence type="ECO:0000313" key="20">
    <source>
        <dbReference type="EMBL" id="EPF16950.1"/>
    </source>
</evidence>
<keyword evidence="12 19" id="KW-1133">Transmembrane helix</keyword>
<name>S3IVF8_9ENTR</name>
<sequence length="292" mass="33215">MTESAYPLFARTGQFATRYLLNCWLPAVNFFYQWMVMVLAYRNLRRALLLPGIILLTGCARSDALWGVVDKVCMSNYQHTSNPAPCQQIYMPEGKERGFSVIQNPRYPYHFILVPTVALSGIESPLLLEDGRTDYFGYAWLMRNLLAYEYHRPVDDDMLGMALNSAYGRSQNQLHIHLTCLREDVRRQLLAERPYIQESWRPLPDKLLRHTYYARRVVQPTAMGIYPVNSLASHFNLSPQALAEWGVAVVSTTFSGQPGFILLATRRGSDSGNRASVESLLDKECAILPGRS</sequence>
<evidence type="ECO:0000256" key="5">
    <source>
        <dbReference type="ARBA" id="ARBA00006435"/>
    </source>
</evidence>
<evidence type="ECO:0000256" key="1">
    <source>
        <dbReference type="ARBA" id="ARBA00001007"/>
    </source>
</evidence>
<dbReference type="GO" id="GO:0046342">
    <property type="term" value="P:CDP-diacylglycerol catabolic process"/>
    <property type="evidence" value="ECO:0007669"/>
    <property type="project" value="UniProtKB-UniPathway"/>
</dbReference>
<accession>S3IVF8</accession>
<evidence type="ECO:0000256" key="11">
    <source>
        <dbReference type="ARBA" id="ARBA00022801"/>
    </source>
</evidence>
<dbReference type="GO" id="GO:0008715">
    <property type="term" value="F:CDP-diacylglycerol diphosphatase activity"/>
    <property type="evidence" value="ECO:0007669"/>
    <property type="project" value="UniProtKB-EC"/>
</dbReference>
<feature type="transmembrane region" description="Helical" evidence="19">
    <location>
        <begin position="19"/>
        <end position="41"/>
    </location>
</feature>
<evidence type="ECO:0000256" key="6">
    <source>
        <dbReference type="ARBA" id="ARBA00012375"/>
    </source>
</evidence>
<dbReference type="Pfam" id="PF02611">
    <property type="entry name" value="CDH"/>
    <property type="match status" value="1"/>
</dbReference>
<dbReference type="InterPro" id="IPR036265">
    <property type="entry name" value="HIT-like_sf"/>
</dbReference>
<evidence type="ECO:0000256" key="10">
    <source>
        <dbReference type="ARBA" id="ARBA00022692"/>
    </source>
</evidence>
<comment type="pathway">
    <text evidence="4">Lipid metabolism.</text>
</comment>
<keyword evidence="16" id="KW-1208">Phospholipid metabolism</keyword>
<comment type="catalytic activity">
    <reaction evidence="1">
        <text>a CDP-1,2-diacyl-sn-glycerol + H2O = a 1,2-diacyl-sn-glycero-3-phosphate + CMP + 2 H(+)</text>
        <dbReference type="Rhea" id="RHEA:15221"/>
        <dbReference type="ChEBI" id="CHEBI:15377"/>
        <dbReference type="ChEBI" id="CHEBI:15378"/>
        <dbReference type="ChEBI" id="CHEBI:58332"/>
        <dbReference type="ChEBI" id="CHEBI:58608"/>
        <dbReference type="ChEBI" id="CHEBI:60377"/>
        <dbReference type="EC" id="3.6.1.26"/>
    </reaction>
</comment>
<dbReference type="EMBL" id="ATDT01000020">
    <property type="protein sequence ID" value="EPF16950.1"/>
    <property type="molecule type" value="Genomic_DNA"/>
</dbReference>
<keyword evidence="11" id="KW-0378">Hydrolase</keyword>
<evidence type="ECO:0000256" key="16">
    <source>
        <dbReference type="ARBA" id="ARBA00023264"/>
    </source>
</evidence>
<dbReference type="GO" id="GO:0005886">
    <property type="term" value="C:plasma membrane"/>
    <property type="evidence" value="ECO:0007669"/>
    <property type="project" value="UniProtKB-SubCell"/>
</dbReference>
<comment type="subcellular location">
    <subcellularLocation>
        <location evidence="2">Cell membrane</location>
        <topology evidence="2">Single-pass membrane protein</topology>
    </subcellularLocation>
</comment>
<dbReference type="InterPro" id="IPR003763">
    <property type="entry name" value="CDP-diacylglyc_Pase"/>
</dbReference>
<evidence type="ECO:0000256" key="8">
    <source>
        <dbReference type="ARBA" id="ARBA00022475"/>
    </source>
</evidence>
<organism evidence="20 21">
    <name type="scientific">Cedecea davisae DSM 4568</name>
    <dbReference type="NCBI Taxonomy" id="566551"/>
    <lineage>
        <taxon>Bacteria</taxon>
        <taxon>Pseudomonadati</taxon>
        <taxon>Pseudomonadota</taxon>
        <taxon>Gammaproteobacteria</taxon>
        <taxon>Enterobacterales</taxon>
        <taxon>Enterobacteriaceae</taxon>
        <taxon>Cedecea</taxon>
    </lineage>
</organism>
<evidence type="ECO:0000256" key="17">
    <source>
        <dbReference type="ARBA" id="ARBA00032888"/>
    </source>
</evidence>
<keyword evidence="9" id="KW-0444">Lipid biosynthesis</keyword>
<evidence type="ECO:0000256" key="4">
    <source>
        <dbReference type="ARBA" id="ARBA00005189"/>
    </source>
</evidence>
<dbReference type="EC" id="3.6.1.26" evidence="6"/>
<comment type="caution">
    <text evidence="20">The sequence shown here is derived from an EMBL/GenBank/DDBJ whole genome shotgun (WGS) entry which is preliminary data.</text>
</comment>